<reference evidence="5" key="2">
    <citation type="submission" date="2025-08" db="UniProtKB">
        <authorList>
            <consortium name="Ensembl"/>
        </authorList>
    </citation>
    <scope>IDENTIFICATION</scope>
</reference>
<reference evidence="5" key="1">
    <citation type="submission" date="2019-08" db="EMBL/GenBank/DDBJ databases">
        <title>Phocoena sinus (Vaquita) genome, mPhoSin1, primary haplotype.</title>
        <authorList>
            <person name="Morin P."/>
            <person name="Mountcastle J."/>
            <person name="Fungtammasan C."/>
            <person name="Rhie A."/>
            <person name="Rojas-Bracho L."/>
            <person name="Smith C.R."/>
            <person name="Taylor B.L."/>
            <person name="Gulland F.M.D."/>
            <person name="Musser W."/>
            <person name="Houck M."/>
            <person name="Haase B."/>
            <person name="Paez S."/>
            <person name="Howe K."/>
            <person name="Torrance J."/>
            <person name="Formenti G."/>
            <person name="Phillippy A."/>
            <person name="Ryder O."/>
            <person name="Jarvis E.D."/>
            <person name="Fedrigo O."/>
        </authorList>
    </citation>
    <scope>NUCLEOTIDE SEQUENCE [LARGE SCALE GENOMIC DNA]</scope>
</reference>
<dbReference type="InterPro" id="IPR036028">
    <property type="entry name" value="SH3-like_dom_sf"/>
</dbReference>
<dbReference type="InterPro" id="IPR001452">
    <property type="entry name" value="SH3_domain"/>
</dbReference>
<organism evidence="5 6">
    <name type="scientific">Phocoena sinus</name>
    <name type="common">Vaquita</name>
    <dbReference type="NCBI Taxonomy" id="42100"/>
    <lineage>
        <taxon>Eukaryota</taxon>
        <taxon>Metazoa</taxon>
        <taxon>Chordata</taxon>
        <taxon>Craniata</taxon>
        <taxon>Vertebrata</taxon>
        <taxon>Euteleostomi</taxon>
        <taxon>Mammalia</taxon>
        <taxon>Eutheria</taxon>
        <taxon>Laurasiatheria</taxon>
        <taxon>Artiodactyla</taxon>
        <taxon>Whippomorpha</taxon>
        <taxon>Cetacea</taxon>
        <taxon>Odontoceti</taxon>
        <taxon>Phocoenidae</taxon>
        <taxon>Phocoena</taxon>
    </lineage>
</organism>
<dbReference type="GeneTree" id="ENSGT00940000158125"/>
<dbReference type="GO" id="GO:0032587">
    <property type="term" value="C:ruffle membrane"/>
    <property type="evidence" value="ECO:0007669"/>
    <property type="project" value="TreeGrafter"/>
</dbReference>
<dbReference type="AlphaFoldDB" id="A0A8C9BQ03"/>
<evidence type="ECO:0000256" key="3">
    <source>
        <dbReference type="SAM" id="MobiDB-lite"/>
    </source>
</evidence>
<dbReference type="Proteomes" id="UP000694554">
    <property type="component" value="Chromosome 19"/>
</dbReference>
<dbReference type="SUPFAM" id="SSF50044">
    <property type="entry name" value="SH3-domain"/>
    <property type="match status" value="1"/>
</dbReference>
<evidence type="ECO:0000256" key="2">
    <source>
        <dbReference type="PROSITE-ProRule" id="PRU00192"/>
    </source>
</evidence>
<evidence type="ECO:0000313" key="6">
    <source>
        <dbReference type="Proteomes" id="UP000694554"/>
    </source>
</evidence>
<dbReference type="GO" id="GO:0003779">
    <property type="term" value="F:actin binding"/>
    <property type="evidence" value="ECO:0007669"/>
    <property type="project" value="TreeGrafter"/>
</dbReference>
<feature type="compositionally biased region" description="Polar residues" evidence="3">
    <location>
        <begin position="189"/>
        <end position="201"/>
    </location>
</feature>
<feature type="compositionally biased region" description="Pro residues" evidence="3">
    <location>
        <begin position="157"/>
        <end position="187"/>
    </location>
</feature>
<dbReference type="Gene3D" id="2.30.30.40">
    <property type="entry name" value="SH3 Domains"/>
    <property type="match status" value="1"/>
</dbReference>
<dbReference type="SMART" id="SM00326">
    <property type="entry name" value="SH3"/>
    <property type="match status" value="1"/>
</dbReference>
<name>A0A8C9BQ03_PHOSS</name>
<reference evidence="5" key="3">
    <citation type="submission" date="2025-09" db="UniProtKB">
        <authorList>
            <consortium name="Ensembl"/>
        </authorList>
    </citation>
    <scope>IDENTIFICATION</scope>
</reference>
<evidence type="ECO:0000313" key="5">
    <source>
        <dbReference type="Ensembl" id="ENSPSNP00000009514.1"/>
    </source>
</evidence>
<dbReference type="CDD" id="cd11764">
    <property type="entry name" value="SH3_Eps8"/>
    <property type="match status" value="1"/>
</dbReference>
<dbReference type="PANTHER" id="PTHR12287">
    <property type="entry name" value="EPIDERMAL GROWTH FACTOR RECEPTOR KINASE SUBSTRATE EPS8-RELATED PROTEIN"/>
    <property type="match status" value="1"/>
</dbReference>
<protein>
    <recommendedName>
        <fullName evidence="4">SH3 domain-containing protein</fullName>
    </recommendedName>
</protein>
<feature type="domain" description="SH3" evidence="4">
    <location>
        <begin position="50"/>
        <end position="109"/>
    </location>
</feature>
<feature type="region of interest" description="Disordered" evidence="3">
    <location>
        <begin position="154"/>
        <end position="231"/>
    </location>
</feature>
<dbReference type="FunFam" id="2.30.30.40:FF:000071">
    <property type="entry name" value="Epidermal growth factor receptor kinase substrate 8"/>
    <property type="match status" value="1"/>
</dbReference>
<dbReference type="Pfam" id="PF00018">
    <property type="entry name" value="SH3_1"/>
    <property type="match status" value="1"/>
</dbReference>
<accession>A0A8C9BQ03</accession>
<feature type="compositionally biased region" description="Pro residues" evidence="3">
    <location>
        <begin position="121"/>
        <end position="139"/>
    </location>
</feature>
<evidence type="ECO:0000256" key="1">
    <source>
        <dbReference type="ARBA" id="ARBA00022443"/>
    </source>
</evidence>
<dbReference type="GO" id="GO:0007266">
    <property type="term" value="P:Rho protein signal transduction"/>
    <property type="evidence" value="ECO:0007669"/>
    <property type="project" value="TreeGrafter"/>
</dbReference>
<dbReference type="GO" id="GO:1900029">
    <property type="term" value="P:positive regulation of ruffle assembly"/>
    <property type="evidence" value="ECO:0007669"/>
    <property type="project" value="TreeGrafter"/>
</dbReference>
<dbReference type="GO" id="GO:0035023">
    <property type="term" value="P:regulation of Rho protein signal transduction"/>
    <property type="evidence" value="ECO:0007669"/>
    <property type="project" value="TreeGrafter"/>
</dbReference>
<dbReference type="Ensembl" id="ENSPSNT00000010762.1">
    <property type="protein sequence ID" value="ENSPSNP00000009514.1"/>
    <property type="gene ID" value="ENSPSNG00000006989.1"/>
</dbReference>
<dbReference type="InterPro" id="IPR039801">
    <property type="entry name" value="EPS8-like"/>
</dbReference>
<dbReference type="PANTHER" id="PTHR12287:SF19">
    <property type="entry name" value="EPIDERMAL GROWTH FACTOR RECEPTOR KINASE SUBSTRATE 8-LIKE PROTEIN 1"/>
    <property type="match status" value="1"/>
</dbReference>
<keyword evidence="6" id="KW-1185">Reference proteome</keyword>
<evidence type="ECO:0000259" key="4">
    <source>
        <dbReference type="PROSITE" id="PS50002"/>
    </source>
</evidence>
<dbReference type="PROSITE" id="PS50002">
    <property type="entry name" value="SH3"/>
    <property type="match status" value="1"/>
</dbReference>
<keyword evidence="1 2" id="KW-0728">SH3 domain</keyword>
<dbReference type="InterPro" id="IPR035462">
    <property type="entry name" value="Eps8_SH3"/>
</dbReference>
<feature type="region of interest" description="Disordered" evidence="3">
    <location>
        <begin position="98"/>
        <end position="139"/>
    </location>
</feature>
<sequence>HRGAVTGNSGAQAGPHLIYCSHLLQQSTPQVAVNGHQDQEPEAEPQGLEPAGKWVLCNYDFQARNSSELSVKQWDILEVLDDQRKWWKVRDQRGQEGYVPYNILTPHPGPRGGRSLENSTPSPPPPPVSAPALAPPPLPAPAVAPALPLLHQRRPVAPAPHPPPASALAPALPPPSSLGPGSSPPAPSRTSADPGSSSRCPTSADPGSGSVSVSLGQLREPQQLGLRQEGTKRKWSELEAVMKKQKKRMEDEVVTEVI</sequence>
<dbReference type="GO" id="GO:0031982">
    <property type="term" value="C:vesicle"/>
    <property type="evidence" value="ECO:0007669"/>
    <property type="project" value="TreeGrafter"/>
</dbReference>
<proteinExistence type="predicted"/>